<keyword evidence="5 10" id="KW-0812">Transmembrane</keyword>
<dbReference type="InterPro" id="IPR039421">
    <property type="entry name" value="Type_1_exporter"/>
</dbReference>
<evidence type="ECO:0000256" key="9">
    <source>
        <dbReference type="ARBA" id="ARBA00023136"/>
    </source>
</evidence>
<dbReference type="GO" id="GO:0140359">
    <property type="term" value="F:ABC-type transporter activity"/>
    <property type="evidence" value="ECO:0007669"/>
    <property type="project" value="InterPro"/>
</dbReference>
<dbReference type="EMBL" id="CAJB01000237">
    <property type="protein sequence ID" value="CCH78636.1"/>
    <property type="molecule type" value="Genomic_DNA"/>
</dbReference>
<dbReference type="InterPro" id="IPR027417">
    <property type="entry name" value="P-loop_NTPase"/>
</dbReference>
<dbReference type="Pfam" id="PF00005">
    <property type="entry name" value="ABC_tran"/>
    <property type="match status" value="1"/>
</dbReference>
<dbReference type="GO" id="GO:0005886">
    <property type="term" value="C:plasma membrane"/>
    <property type="evidence" value="ECO:0007669"/>
    <property type="project" value="UniProtKB-SubCell"/>
</dbReference>
<evidence type="ECO:0000259" key="11">
    <source>
        <dbReference type="PROSITE" id="PS50893"/>
    </source>
</evidence>
<evidence type="ECO:0000313" key="14">
    <source>
        <dbReference type="Proteomes" id="UP000035721"/>
    </source>
</evidence>
<gene>
    <name evidence="13" type="ORF">BN12_3110002</name>
</gene>
<evidence type="ECO:0000256" key="3">
    <source>
        <dbReference type="ARBA" id="ARBA00022475"/>
    </source>
</evidence>
<dbReference type="PROSITE" id="PS50929">
    <property type="entry name" value="ABC_TM1F"/>
    <property type="match status" value="1"/>
</dbReference>
<keyword evidence="3" id="KW-1003">Cell membrane</keyword>
<feature type="transmembrane region" description="Helical" evidence="10">
    <location>
        <begin position="34"/>
        <end position="56"/>
    </location>
</feature>
<dbReference type="InterPro" id="IPR003593">
    <property type="entry name" value="AAA+_ATPase"/>
</dbReference>
<feature type="domain" description="ABC transmembrane type-1" evidence="12">
    <location>
        <begin position="36"/>
        <end position="321"/>
    </location>
</feature>
<dbReference type="OrthoDB" id="9806127at2"/>
<dbReference type="SUPFAM" id="SSF90123">
    <property type="entry name" value="ABC transporter transmembrane region"/>
    <property type="match status" value="1"/>
</dbReference>
<dbReference type="Proteomes" id="UP000035721">
    <property type="component" value="Unassembled WGS sequence"/>
</dbReference>
<feature type="transmembrane region" description="Helical" evidence="10">
    <location>
        <begin position="76"/>
        <end position="97"/>
    </location>
</feature>
<evidence type="ECO:0000256" key="5">
    <source>
        <dbReference type="ARBA" id="ARBA00022692"/>
    </source>
</evidence>
<evidence type="ECO:0000256" key="1">
    <source>
        <dbReference type="ARBA" id="ARBA00004651"/>
    </source>
</evidence>
<proteinExistence type="predicted"/>
<dbReference type="SUPFAM" id="SSF52540">
    <property type="entry name" value="P-loop containing nucleoside triphosphate hydrolases"/>
    <property type="match status" value="1"/>
</dbReference>
<keyword evidence="2" id="KW-0813">Transport</keyword>
<keyword evidence="7" id="KW-0067">ATP-binding</keyword>
<dbReference type="InterPro" id="IPR011527">
    <property type="entry name" value="ABC1_TM_dom"/>
</dbReference>
<evidence type="ECO:0000259" key="12">
    <source>
        <dbReference type="PROSITE" id="PS50929"/>
    </source>
</evidence>
<keyword evidence="14" id="KW-1185">Reference proteome</keyword>
<dbReference type="RefSeq" id="WP_048556702.1">
    <property type="nucleotide sequence ID" value="NZ_HF570958.1"/>
</dbReference>
<feature type="transmembrane region" description="Helical" evidence="10">
    <location>
        <begin position="281"/>
        <end position="303"/>
    </location>
</feature>
<accession>A0A077LYB2</accession>
<dbReference type="PANTHER" id="PTHR24221">
    <property type="entry name" value="ATP-BINDING CASSETTE SUB-FAMILY B"/>
    <property type="match status" value="1"/>
</dbReference>
<evidence type="ECO:0000256" key="8">
    <source>
        <dbReference type="ARBA" id="ARBA00022989"/>
    </source>
</evidence>
<dbReference type="Gene3D" id="1.20.1560.10">
    <property type="entry name" value="ABC transporter type 1, transmembrane domain"/>
    <property type="match status" value="1"/>
</dbReference>
<keyword evidence="6" id="KW-0547">Nucleotide-binding</keyword>
<evidence type="ECO:0000313" key="13">
    <source>
        <dbReference type="EMBL" id="CCH78636.1"/>
    </source>
</evidence>
<comment type="caution">
    <text evidence="13">The sequence shown here is derived from an EMBL/GenBank/DDBJ whole genome shotgun (WGS) entry which is preliminary data.</text>
</comment>
<dbReference type="SMART" id="SM00382">
    <property type="entry name" value="AAA"/>
    <property type="match status" value="1"/>
</dbReference>
<dbReference type="PROSITE" id="PS50893">
    <property type="entry name" value="ABC_TRANSPORTER_2"/>
    <property type="match status" value="1"/>
</dbReference>
<dbReference type="PANTHER" id="PTHR24221:SF654">
    <property type="entry name" value="ATP-BINDING CASSETTE SUB-FAMILY B MEMBER 6"/>
    <property type="match status" value="1"/>
</dbReference>
<dbReference type="GO" id="GO:0034040">
    <property type="term" value="F:ATPase-coupled lipid transmembrane transporter activity"/>
    <property type="evidence" value="ECO:0007669"/>
    <property type="project" value="TreeGrafter"/>
</dbReference>
<keyword evidence="4" id="KW-0997">Cell inner membrane</keyword>
<dbReference type="GO" id="GO:0005524">
    <property type="term" value="F:ATP binding"/>
    <property type="evidence" value="ECO:0007669"/>
    <property type="project" value="UniProtKB-KW"/>
</dbReference>
<feature type="domain" description="ABC transporter" evidence="11">
    <location>
        <begin position="352"/>
        <end position="586"/>
    </location>
</feature>
<evidence type="ECO:0000256" key="4">
    <source>
        <dbReference type="ARBA" id="ARBA00022519"/>
    </source>
</evidence>
<reference evidence="13 14" key="1">
    <citation type="journal article" date="2013" name="ISME J.">
        <title>A metabolic model for members of the genus Tetrasphaera involved in enhanced biological phosphorus removal.</title>
        <authorList>
            <person name="Kristiansen R."/>
            <person name="Nguyen H.T.T."/>
            <person name="Saunders A.M."/>
            <person name="Nielsen J.L."/>
            <person name="Wimmer R."/>
            <person name="Le V.Q."/>
            <person name="McIlroy S.J."/>
            <person name="Petrovski S."/>
            <person name="Seviour R.J."/>
            <person name="Calteau A."/>
            <person name="Nielsen K.L."/>
            <person name="Nielsen P.H."/>
        </authorList>
    </citation>
    <scope>NUCLEOTIDE SEQUENCE [LARGE SCALE GENOMIC DNA]</scope>
    <source>
        <strain evidence="13 14">T1-X7</strain>
    </source>
</reference>
<protein>
    <submittedName>
        <fullName evidence="13">Putative ABC transporter</fullName>
    </submittedName>
</protein>
<keyword evidence="9 10" id="KW-0472">Membrane</keyword>
<name>A0A077LYB2_9MICO</name>
<dbReference type="Pfam" id="PF00664">
    <property type="entry name" value="ABC_membrane"/>
    <property type="match status" value="1"/>
</dbReference>
<feature type="transmembrane region" description="Helical" evidence="10">
    <location>
        <begin position="157"/>
        <end position="190"/>
    </location>
</feature>
<dbReference type="GO" id="GO:0016887">
    <property type="term" value="F:ATP hydrolysis activity"/>
    <property type="evidence" value="ECO:0007669"/>
    <property type="project" value="InterPro"/>
</dbReference>
<evidence type="ECO:0000256" key="10">
    <source>
        <dbReference type="SAM" id="Phobius"/>
    </source>
</evidence>
<evidence type="ECO:0000256" key="2">
    <source>
        <dbReference type="ARBA" id="ARBA00022448"/>
    </source>
</evidence>
<dbReference type="Gene3D" id="3.40.50.300">
    <property type="entry name" value="P-loop containing nucleotide triphosphate hydrolases"/>
    <property type="match status" value="1"/>
</dbReference>
<dbReference type="STRING" id="1194083.BN12_3110002"/>
<evidence type="ECO:0000256" key="6">
    <source>
        <dbReference type="ARBA" id="ARBA00022741"/>
    </source>
</evidence>
<organism evidence="13 14">
    <name type="scientific">Nostocoides japonicum T1-X7</name>
    <dbReference type="NCBI Taxonomy" id="1194083"/>
    <lineage>
        <taxon>Bacteria</taxon>
        <taxon>Bacillati</taxon>
        <taxon>Actinomycetota</taxon>
        <taxon>Actinomycetes</taxon>
        <taxon>Micrococcales</taxon>
        <taxon>Intrasporangiaceae</taxon>
        <taxon>Nostocoides</taxon>
    </lineage>
</organism>
<evidence type="ECO:0000256" key="7">
    <source>
        <dbReference type="ARBA" id="ARBA00022840"/>
    </source>
</evidence>
<comment type="subcellular location">
    <subcellularLocation>
        <location evidence="1">Cell membrane</location>
        <topology evidence="1">Multi-pass membrane protein</topology>
    </subcellularLocation>
</comment>
<dbReference type="InterPro" id="IPR003439">
    <property type="entry name" value="ABC_transporter-like_ATP-bd"/>
</dbReference>
<dbReference type="AlphaFoldDB" id="A0A077LYB2"/>
<dbReference type="FunFam" id="3.40.50.300:FF:001001">
    <property type="entry name" value="Multidrug ABC transporter ATP-binding protein"/>
    <property type="match status" value="1"/>
</dbReference>
<dbReference type="InterPro" id="IPR036640">
    <property type="entry name" value="ABC1_TM_sf"/>
</dbReference>
<sequence length="598" mass="63648">MKVETDKTRRTLPVSDSRAVRRHAGGLLARHRGYLALVLGLHVLAALAALASPWLVGRLVDVVSGHAGRVGTSGDVDRVVGLLVVAVLVQTVLTWAARRSAFILGETVFAELRETFIGRAIHLPLSTIERAGTGDLVARTTQDVEALSHVARFGLPAVIVGLVTVVLTVATALATSWLAALPIFLSLLLLVPTTRRYLKVAVPGYLWERASYAELSGVVAETVDGARTVDALRLGAARRRRFREVLQECNEAEKYTLRIRLWYFPLAELSYHLPLAATMLWAGWLAIGGHVTLGAATAVVLYVRQVADPLDDVISWLDEIQVGVSSLARIVGVGEVPPDRTATGALPVGTDIEVDDVRYAYRAGHDVLRGVSLDLRPGERLAVVGPSGAGKSTLGRLMAGIDGPRTGAITVGGVPLVDLELGRLRGEVALVTQEHHVFVGTLEENLRLARPGATHEELYAALAAVDAAGWAVALPAGLDTVVGSGGHPLSEPQAQQLALARLVLADPHTLVLDEATSLLDPRAARHLERSLAAVVAGRTVVAIAHRLHTAHDADRVAVVEDGLVSELGSHEELMEHGGAYADLWRSWTQDATAPATHP</sequence>
<dbReference type="CDD" id="cd07346">
    <property type="entry name" value="ABC_6TM_exporters"/>
    <property type="match status" value="1"/>
</dbReference>
<keyword evidence="8 10" id="KW-1133">Transmembrane helix</keyword>